<dbReference type="InterPro" id="IPR037396">
    <property type="entry name" value="FMN_HAD"/>
</dbReference>
<keyword evidence="2 7" id="KW-0285">Flavoprotein</keyword>
<feature type="domain" description="FMN hydroxy acid dehydrogenase" evidence="8">
    <location>
        <begin position="9"/>
        <end position="363"/>
    </location>
</feature>
<dbReference type="PROSITE" id="PS51349">
    <property type="entry name" value="FMN_HYDROXY_ACID_DH_2"/>
    <property type="match status" value="1"/>
</dbReference>
<feature type="binding site" evidence="7">
    <location>
        <position position="257"/>
    </location>
    <ligand>
        <name>FMN</name>
        <dbReference type="ChEBI" id="CHEBI:58210"/>
    </ligand>
</feature>
<dbReference type="Proteomes" id="UP000184387">
    <property type="component" value="Unassembled WGS sequence"/>
</dbReference>
<sequence>MSASTGFDPIPDGIVCVPDYEQPARERMGENAWAYVGGGAGDELTLRENRAGFERLRLASRVLVPMRGAHTRLRLLGQDFEHPVLVAPSAWHRLLHRDGEVATTLGASATRSGMVVSAQASLPLEAIAAQARQAPWFQLYVQPDRDFTLGLARRAEAAGYGALVVTVDAPVSLRNREQRLGFRLPPGIDSVNLRGAAAPPPATGESEIFGAVEHAAGWEDIVALKAAARLPVLLKGIMTPADADRAVGAGVDGIIVSNHGGRVLDTMPATIDALPGIAQAVGGRVPVLMDGGIRRGTDVLKALALGAQAVLVGRPVLHGLAVAGAMGVAHVLKLLRTELEVAMVQTGCPTLDAIGPGVIWRGP</sequence>
<dbReference type="FunFam" id="3.20.20.70:FF:000029">
    <property type="entry name" value="L-lactate dehydrogenase"/>
    <property type="match status" value="1"/>
</dbReference>
<comment type="cofactor">
    <cofactor evidence="1">
        <name>FMN</name>
        <dbReference type="ChEBI" id="CHEBI:58210"/>
    </cofactor>
</comment>
<gene>
    <name evidence="9" type="ORF">SAMN02745194_03249</name>
</gene>
<keyword evidence="4" id="KW-0560">Oxidoreductase</keyword>
<name>A0A1M6LSB3_9PROT</name>
<dbReference type="InterPro" id="IPR012133">
    <property type="entry name" value="Alpha-hydoxy_acid_DH_FMN"/>
</dbReference>
<dbReference type="OrthoDB" id="9770452at2"/>
<dbReference type="SUPFAM" id="SSF51395">
    <property type="entry name" value="FMN-linked oxidoreductases"/>
    <property type="match status" value="1"/>
</dbReference>
<comment type="similarity">
    <text evidence="5">Belongs to the FMN-dependent alpha-hydroxy acid dehydrogenase family.</text>
</comment>
<feature type="binding site" evidence="7">
    <location>
        <begin position="88"/>
        <end position="90"/>
    </location>
    <ligand>
        <name>FMN</name>
        <dbReference type="ChEBI" id="CHEBI:58210"/>
    </ligand>
</feature>
<dbReference type="GO" id="GO:0010181">
    <property type="term" value="F:FMN binding"/>
    <property type="evidence" value="ECO:0007669"/>
    <property type="project" value="InterPro"/>
</dbReference>
<dbReference type="STRING" id="198092.SAMN02745194_03249"/>
<evidence type="ECO:0000256" key="6">
    <source>
        <dbReference type="PIRSR" id="PIRSR000138-1"/>
    </source>
</evidence>
<dbReference type="CDD" id="cd02809">
    <property type="entry name" value="alpha_hydroxyacid_oxid_FMN"/>
    <property type="match status" value="1"/>
</dbReference>
<feature type="binding site" evidence="7">
    <location>
        <position position="259"/>
    </location>
    <ligand>
        <name>glyoxylate</name>
        <dbReference type="ChEBI" id="CHEBI:36655"/>
    </ligand>
</feature>
<reference evidence="9 10" key="1">
    <citation type="submission" date="2016-11" db="EMBL/GenBank/DDBJ databases">
        <authorList>
            <person name="Jaros S."/>
            <person name="Januszkiewicz K."/>
            <person name="Wedrychowicz H."/>
        </authorList>
    </citation>
    <scope>NUCLEOTIDE SEQUENCE [LARGE SCALE GENOMIC DNA]</scope>
    <source>
        <strain evidence="9 10">DSM 14916</strain>
    </source>
</reference>
<feature type="binding site" evidence="7">
    <location>
        <position position="174"/>
    </location>
    <ligand>
        <name>glyoxylate</name>
        <dbReference type="ChEBI" id="CHEBI:36655"/>
    </ligand>
</feature>
<evidence type="ECO:0000256" key="1">
    <source>
        <dbReference type="ARBA" id="ARBA00001917"/>
    </source>
</evidence>
<accession>A0A1M6LSB3</accession>
<dbReference type="PANTHER" id="PTHR10578">
    <property type="entry name" value="S -2-HYDROXY-ACID OXIDASE-RELATED"/>
    <property type="match status" value="1"/>
</dbReference>
<feature type="active site" description="Proton acceptor" evidence="6">
    <location>
        <position position="259"/>
    </location>
</feature>
<feature type="binding site" evidence="7">
    <location>
        <position position="35"/>
    </location>
    <ligand>
        <name>glyoxylate</name>
        <dbReference type="ChEBI" id="CHEBI:36655"/>
    </ligand>
</feature>
<feature type="binding site" evidence="7">
    <location>
        <position position="262"/>
    </location>
    <ligand>
        <name>glyoxylate</name>
        <dbReference type="ChEBI" id="CHEBI:36655"/>
    </ligand>
</feature>
<evidence type="ECO:0000259" key="8">
    <source>
        <dbReference type="PROSITE" id="PS51349"/>
    </source>
</evidence>
<dbReference type="GO" id="GO:0016614">
    <property type="term" value="F:oxidoreductase activity, acting on CH-OH group of donors"/>
    <property type="evidence" value="ECO:0007669"/>
    <property type="project" value="UniProtKB-ARBA"/>
</dbReference>
<feature type="binding site" evidence="7">
    <location>
        <position position="140"/>
    </location>
    <ligand>
        <name>glyoxylate</name>
        <dbReference type="ChEBI" id="CHEBI:36655"/>
    </ligand>
</feature>
<evidence type="ECO:0000256" key="7">
    <source>
        <dbReference type="PIRSR" id="PIRSR000138-2"/>
    </source>
</evidence>
<feature type="binding site" evidence="7">
    <location>
        <begin position="290"/>
        <end position="294"/>
    </location>
    <ligand>
        <name>FMN</name>
        <dbReference type="ChEBI" id="CHEBI:58210"/>
    </ligand>
</feature>
<keyword evidence="10" id="KW-1185">Reference proteome</keyword>
<dbReference type="PIRSF" id="PIRSF000138">
    <property type="entry name" value="Al-hdrx_acd_dh"/>
    <property type="match status" value="1"/>
</dbReference>
<dbReference type="PANTHER" id="PTHR10578:SF107">
    <property type="entry name" value="2-HYDROXYACID OXIDASE 1"/>
    <property type="match status" value="1"/>
</dbReference>
<evidence type="ECO:0000313" key="9">
    <source>
        <dbReference type="EMBL" id="SHJ74043.1"/>
    </source>
</evidence>
<dbReference type="InterPro" id="IPR000262">
    <property type="entry name" value="FMN-dep_DH"/>
</dbReference>
<dbReference type="AlphaFoldDB" id="A0A1M6LSB3"/>
<feature type="binding site" evidence="7">
    <location>
        <position position="235"/>
    </location>
    <ligand>
        <name>FMN</name>
        <dbReference type="ChEBI" id="CHEBI:58210"/>
    </ligand>
</feature>
<dbReference type="RefSeq" id="WP_073136572.1">
    <property type="nucleotide sequence ID" value="NZ_FQZF01000019.1"/>
</dbReference>
<evidence type="ECO:0000256" key="4">
    <source>
        <dbReference type="ARBA" id="ARBA00023002"/>
    </source>
</evidence>
<feature type="binding site" evidence="7">
    <location>
        <position position="166"/>
    </location>
    <ligand>
        <name>FMN</name>
        <dbReference type="ChEBI" id="CHEBI:58210"/>
    </ligand>
</feature>
<dbReference type="Pfam" id="PF01070">
    <property type="entry name" value="FMN_dh"/>
    <property type="match status" value="1"/>
</dbReference>
<dbReference type="InterPro" id="IPR013785">
    <property type="entry name" value="Aldolase_TIM"/>
</dbReference>
<evidence type="ECO:0000313" key="10">
    <source>
        <dbReference type="Proteomes" id="UP000184387"/>
    </source>
</evidence>
<evidence type="ECO:0000256" key="5">
    <source>
        <dbReference type="ARBA" id="ARBA00024042"/>
    </source>
</evidence>
<keyword evidence="3 7" id="KW-0288">FMN</keyword>
<organism evidence="9 10">
    <name type="scientific">Muricoccus roseus</name>
    <dbReference type="NCBI Taxonomy" id="198092"/>
    <lineage>
        <taxon>Bacteria</taxon>
        <taxon>Pseudomonadati</taxon>
        <taxon>Pseudomonadota</taxon>
        <taxon>Alphaproteobacteria</taxon>
        <taxon>Acetobacterales</taxon>
        <taxon>Roseomonadaceae</taxon>
        <taxon>Muricoccus</taxon>
    </lineage>
</organism>
<protein>
    <submittedName>
        <fullName evidence="9">4-hydroxymandelate oxidase</fullName>
    </submittedName>
</protein>
<feature type="binding site" evidence="7">
    <location>
        <begin position="313"/>
        <end position="314"/>
    </location>
    <ligand>
        <name>FMN</name>
        <dbReference type="ChEBI" id="CHEBI:58210"/>
    </ligand>
</feature>
<dbReference type="EMBL" id="FQZF01000019">
    <property type="protein sequence ID" value="SHJ74043.1"/>
    <property type="molecule type" value="Genomic_DNA"/>
</dbReference>
<evidence type="ECO:0000256" key="3">
    <source>
        <dbReference type="ARBA" id="ARBA00022643"/>
    </source>
</evidence>
<evidence type="ECO:0000256" key="2">
    <source>
        <dbReference type="ARBA" id="ARBA00022630"/>
    </source>
</evidence>
<proteinExistence type="inferred from homology"/>
<dbReference type="Gene3D" id="3.20.20.70">
    <property type="entry name" value="Aldolase class I"/>
    <property type="match status" value="1"/>
</dbReference>
<feature type="binding site" evidence="7">
    <location>
        <position position="117"/>
    </location>
    <ligand>
        <name>FMN</name>
        <dbReference type="ChEBI" id="CHEBI:58210"/>
    </ligand>
</feature>
<feature type="binding site" evidence="7">
    <location>
        <position position="138"/>
    </location>
    <ligand>
        <name>FMN</name>
        <dbReference type="ChEBI" id="CHEBI:58210"/>
    </ligand>
</feature>